<evidence type="ECO:0000313" key="2">
    <source>
        <dbReference type="Proteomes" id="UP000807469"/>
    </source>
</evidence>
<dbReference type="EMBL" id="MU155135">
    <property type="protein sequence ID" value="KAF9485555.1"/>
    <property type="molecule type" value="Genomic_DNA"/>
</dbReference>
<keyword evidence="2" id="KW-1185">Reference proteome</keyword>
<name>A0A9P5ZEK2_9AGAR</name>
<reference evidence="1" key="1">
    <citation type="submission" date="2020-11" db="EMBL/GenBank/DDBJ databases">
        <authorList>
            <consortium name="DOE Joint Genome Institute"/>
            <person name="Ahrendt S."/>
            <person name="Riley R."/>
            <person name="Andreopoulos W."/>
            <person name="Labutti K."/>
            <person name="Pangilinan J."/>
            <person name="Ruiz-Duenas F.J."/>
            <person name="Barrasa J.M."/>
            <person name="Sanchez-Garcia M."/>
            <person name="Camarero S."/>
            <person name="Miyauchi S."/>
            <person name="Serrano A."/>
            <person name="Linde D."/>
            <person name="Babiker R."/>
            <person name="Drula E."/>
            <person name="Ayuso-Fernandez I."/>
            <person name="Pacheco R."/>
            <person name="Padilla G."/>
            <person name="Ferreira P."/>
            <person name="Barriuso J."/>
            <person name="Kellner H."/>
            <person name="Castanera R."/>
            <person name="Alfaro M."/>
            <person name="Ramirez L."/>
            <person name="Pisabarro A.G."/>
            <person name="Kuo A."/>
            <person name="Tritt A."/>
            <person name="Lipzen A."/>
            <person name="He G."/>
            <person name="Yan M."/>
            <person name="Ng V."/>
            <person name="Cullen D."/>
            <person name="Martin F."/>
            <person name="Rosso M.-N."/>
            <person name="Henrissat B."/>
            <person name="Hibbett D."/>
            <person name="Martinez A.T."/>
            <person name="Grigoriev I.V."/>
        </authorList>
    </citation>
    <scope>NUCLEOTIDE SEQUENCE</scope>
    <source>
        <strain evidence="1">CIRM-BRFM 674</strain>
    </source>
</reference>
<evidence type="ECO:0000313" key="1">
    <source>
        <dbReference type="EMBL" id="KAF9485555.1"/>
    </source>
</evidence>
<comment type="caution">
    <text evidence="1">The sequence shown here is derived from an EMBL/GenBank/DDBJ whole genome shotgun (WGS) entry which is preliminary data.</text>
</comment>
<sequence length="104" mass="11607">MGSLVIAILLGNEHQVVGNPWGFGQETLEGYNFPKLYSTSSKHDISGLEHQYLAVHNVAHFPPIANSPAIGQKQESNSKINYIQFSQLNVLQNLYMMPMTMTET</sequence>
<gene>
    <name evidence="1" type="ORF">BDN70DRAFT_592172</name>
</gene>
<accession>A0A9P5ZEK2</accession>
<dbReference type="AlphaFoldDB" id="A0A9P5ZEK2"/>
<dbReference type="Proteomes" id="UP000807469">
    <property type="component" value="Unassembled WGS sequence"/>
</dbReference>
<proteinExistence type="predicted"/>
<organism evidence="1 2">
    <name type="scientific">Pholiota conissans</name>
    <dbReference type="NCBI Taxonomy" id="109636"/>
    <lineage>
        <taxon>Eukaryota</taxon>
        <taxon>Fungi</taxon>
        <taxon>Dikarya</taxon>
        <taxon>Basidiomycota</taxon>
        <taxon>Agaricomycotina</taxon>
        <taxon>Agaricomycetes</taxon>
        <taxon>Agaricomycetidae</taxon>
        <taxon>Agaricales</taxon>
        <taxon>Agaricineae</taxon>
        <taxon>Strophariaceae</taxon>
        <taxon>Pholiota</taxon>
    </lineage>
</organism>
<protein>
    <submittedName>
        <fullName evidence="1">Uncharacterized protein</fullName>
    </submittedName>
</protein>